<organism evidence="2 3">
    <name type="scientific">Roseovarius gahaiensis</name>
    <dbReference type="NCBI Taxonomy" id="2716691"/>
    <lineage>
        <taxon>Bacteria</taxon>
        <taxon>Pseudomonadati</taxon>
        <taxon>Pseudomonadota</taxon>
        <taxon>Alphaproteobacteria</taxon>
        <taxon>Rhodobacterales</taxon>
        <taxon>Roseobacteraceae</taxon>
        <taxon>Roseovarius</taxon>
    </lineage>
</organism>
<dbReference type="EMBL" id="JAAORB010000008">
    <property type="protein sequence ID" value="NHQ74102.1"/>
    <property type="molecule type" value="Genomic_DNA"/>
</dbReference>
<protein>
    <submittedName>
        <fullName evidence="2">Uncharacterized protein</fullName>
    </submittedName>
</protein>
<evidence type="ECO:0000313" key="2">
    <source>
        <dbReference type="EMBL" id="NHQ74102.1"/>
    </source>
</evidence>
<accession>A0A967EJ85</accession>
<keyword evidence="3" id="KW-1185">Reference proteome</keyword>
<dbReference type="RefSeq" id="WP_167194633.1">
    <property type="nucleotide sequence ID" value="NZ_JAAORB010000008.1"/>
</dbReference>
<reference evidence="2" key="1">
    <citation type="submission" date="2020-03" db="EMBL/GenBank/DDBJ databases">
        <title>Roseovarius gahaiensis sp. nov., isolated from Gahai Saline Lake, China.</title>
        <authorList>
            <person name="Sun X."/>
        </authorList>
    </citation>
    <scope>NUCLEOTIDE SEQUENCE</scope>
    <source>
        <strain evidence="2">GH877</strain>
    </source>
</reference>
<dbReference type="AlphaFoldDB" id="A0A967EJ85"/>
<evidence type="ECO:0000256" key="1">
    <source>
        <dbReference type="SAM" id="MobiDB-lite"/>
    </source>
</evidence>
<dbReference type="Proteomes" id="UP000639775">
    <property type="component" value="Unassembled WGS sequence"/>
</dbReference>
<comment type="caution">
    <text evidence="2">The sequence shown here is derived from an EMBL/GenBank/DDBJ whole genome shotgun (WGS) entry which is preliminary data.</text>
</comment>
<feature type="region of interest" description="Disordered" evidence="1">
    <location>
        <begin position="1"/>
        <end position="20"/>
    </location>
</feature>
<sequence>MVHSDSSRAPRNAASSKRAAEHMQWRKELLATAFQGGVTSDIWLEALLDRLEAR</sequence>
<name>A0A967EJ85_9RHOB</name>
<evidence type="ECO:0000313" key="3">
    <source>
        <dbReference type="Proteomes" id="UP000639775"/>
    </source>
</evidence>
<proteinExistence type="predicted"/>
<gene>
    <name evidence="2" type="ORF">HAT86_06430</name>
</gene>